<dbReference type="Pfam" id="PF00024">
    <property type="entry name" value="PAN_1"/>
    <property type="match status" value="1"/>
</dbReference>
<dbReference type="AlphaFoldDB" id="A0A6J8ASL2"/>
<reference evidence="4 5" key="1">
    <citation type="submission" date="2020-06" db="EMBL/GenBank/DDBJ databases">
        <authorList>
            <person name="Li R."/>
            <person name="Bekaert M."/>
        </authorList>
    </citation>
    <scope>NUCLEOTIDE SEQUENCE [LARGE SCALE GENOMIC DNA]</scope>
    <source>
        <strain evidence="5">wild</strain>
    </source>
</reference>
<evidence type="ECO:0000313" key="4">
    <source>
        <dbReference type="EMBL" id="CAC5371486.1"/>
    </source>
</evidence>
<feature type="domain" description="Farnesoic acid O-methyl transferase" evidence="3">
    <location>
        <begin position="81"/>
        <end position="128"/>
    </location>
</feature>
<evidence type="ECO:0000256" key="1">
    <source>
        <dbReference type="SAM" id="SignalP"/>
    </source>
</evidence>
<dbReference type="EMBL" id="CACVKT020001764">
    <property type="protein sequence ID" value="CAC5371486.1"/>
    <property type="molecule type" value="Genomic_DNA"/>
</dbReference>
<feature type="signal peptide" evidence="1">
    <location>
        <begin position="1"/>
        <end position="21"/>
    </location>
</feature>
<feature type="domain" description="Apple" evidence="2">
    <location>
        <begin position="152"/>
        <end position="203"/>
    </location>
</feature>
<dbReference type="Pfam" id="PF12248">
    <property type="entry name" value="Methyltransf_FA"/>
    <property type="match status" value="1"/>
</dbReference>
<gene>
    <name evidence="4" type="ORF">MCOR_9927</name>
</gene>
<organism evidence="4 5">
    <name type="scientific">Mytilus coruscus</name>
    <name type="common">Sea mussel</name>
    <dbReference type="NCBI Taxonomy" id="42192"/>
    <lineage>
        <taxon>Eukaryota</taxon>
        <taxon>Metazoa</taxon>
        <taxon>Spiralia</taxon>
        <taxon>Lophotrochozoa</taxon>
        <taxon>Mollusca</taxon>
        <taxon>Bivalvia</taxon>
        <taxon>Autobranchia</taxon>
        <taxon>Pteriomorphia</taxon>
        <taxon>Mytilida</taxon>
        <taxon>Mytiloidea</taxon>
        <taxon>Mytilidae</taxon>
        <taxon>Mytilinae</taxon>
        <taxon>Mytilus</taxon>
    </lineage>
</organism>
<evidence type="ECO:0000259" key="3">
    <source>
        <dbReference type="Pfam" id="PF12248"/>
    </source>
</evidence>
<keyword evidence="5" id="KW-1185">Reference proteome</keyword>
<evidence type="ECO:0000313" key="5">
    <source>
        <dbReference type="Proteomes" id="UP000507470"/>
    </source>
</evidence>
<accession>A0A6J8ASL2</accession>
<sequence>MNILCHTFWIPILHVLSGKHASAIVKHINITTPEGYGGIELSDYCIKPTDEFIQFEAMASDDVWVSLFTDIGITGPGYQIDNLLESSEYRQFWISWRDGILEVGRGLSVHNTLSRFIVWPDPEPLNITGLVLSSHKEGSCIIHYPTGNTVKYTKVSGKRGASVLLSNIVGHHVVECAVRCRLEPECINFNFKEFSKMCELLQARLSEATDDSFYNFYSHC</sequence>
<name>A0A6J8ASL2_MYTCO</name>
<dbReference type="InterPro" id="IPR022041">
    <property type="entry name" value="Methyltransf_FA"/>
</dbReference>
<dbReference type="Proteomes" id="UP000507470">
    <property type="component" value="Unassembled WGS sequence"/>
</dbReference>
<dbReference type="InterPro" id="IPR003609">
    <property type="entry name" value="Pan_app"/>
</dbReference>
<evidence type="ECO:0000259" key="2">
    <source>
        <dbReference type="Pfam" id="PF00024"/>
    </source>
</evidence>
<keyword evidence="1" id="KW-0732">Signal</keyword>
<protein>
    <submittedName>
        <fullName evidence="4">Uncharacterized protein</fullName>
    </submittedName>
</protein>
<proteinExistence type="predicted"/>
<dbReference type="OrthoDB" id="6058606at2759"/>
<feature type="chain" id="PRO_5027045750" evidence="1">
    <location>
        <begin position="22"/>
        <end position="220"/>
    </location>
</feature>